<dbReference type="CDD" id="cd02394">
    <property type="entry name" value="KH-I_Vigilin_rpt6"/>
    <property type="match status" value="1"/>
</dbReference>
<evidence type="ECO:0000256" key="2">
    <source>
        <dbReference type="PROSITE-ProRule" id="PRU00117"/>
    </source>
</evidence>
<feature type="domain" description="K Homology" evidence="5">
    <location>
        <begin position="175"/>
        <end position="244"/>
    </location>
</feature>
<dbReference type="OrthoDB" id="10027144at2759"/>
<reference evidence="6 7" key="1">
    <citation type="journal article" date="2017" name="Curr. Biol.">
        <title>Genome architecture and evolution of a unichromosomal asexual nematode.</title>
        <authorList>
            <person name="Fradin H."/>
            <person name="Zegar C."/>
            <person name="Gutwein M."/>
            <person name="Lucas J."/>
            <person name="Kovtun M."/>
            <person name="Corcoran D."/>
            <person name="Baugh L.R."/>
            <person name="Kiontke K."/>
            <person name="Gunsalus K."/>
            <person name="Fitch D.H."/>
            <person name="Piano F."/>
        </authorList>
    </citation>
    <scope>NUCLEOTIDE SEQUENCE [LARGE SCALE GENOMIC DNA]</scope>
    <source>
        <strain evidence="6">PF1309</strain>
    </source>
</reference>
<keyword evidence="1" id="KW-0677">Repeat</keyword>
<dbReference type="InterPro" id="IPR004087">
    <property type="entry name" value="KH_dom"/>
</dbReference>
<dbReference type="InterPro" id="IPR004088">
    <property type="entry name" value="KH_dom_type_1"/>
</dbReference>
<keyword evidence="3" id="KW-0175">Coiled coil</keyword>
<evidence type="ECO:0000256" key="4">
    <source>
        <dbReference type="SAM" id="MobiDB-lite"/>
    </source>
</evidence>
<keyword evidence="2" id="KW-0694">RNA-binding</keyword>
<dbReference type="SMART" id="SM00322">
    <property type="entry name" value="KH"/>
    <property type="match status" value="11"/>
</dbReference>
<feature type="coiled-coil region" evidence="3">
    <location>
        <begin position="298"/>
        <end position="325"/>
    </location>
</feature>
<feature type="domain" description="K Homology" evidence="5">
    <location>
        <begin position="621"/>
        <end position="682"/>
    </location>
</feature>
<feature type="domain" description="K Homology" evidence="5">
    <location>
        <begin position="33"/>
        <end position="98"/>
    </location>
</feature>
<gene>
    <name evidence="6" type="ORF">WR25_07211</name>
</gene>
<dbReference type="Proteomes" id="UP000218231">
    <property type="component" value="Unassembled WGS sequence"/>
</dbReference>
<keyword evidence="7" id="KW-1185">Reference proteome</keyword>
<evidence type="ECO:0000259" key="5">
    <source>
        <dbReference type="SMART" id="SM00322"/>
    </source>
</evidence>
<dbReference type="STRING" id="2018661.A0A2A2J2M4"/>
<dbReference type="PROSITE" id="PS50084">
    <property type="entry name" value="KH_TYPE_1"/>
    <property type="match status" value="11"/>
</dbReference>
<dbReference type="CDD" id="cd22417">
    <property type="entry name" value="KH-I_Vigilin_rpt14"/>
    <property type="match status" value="1"/>
</dbReference>
<dbReference type="AlphaFoldDB" id="A0A2A2J2M4"/>
<evidence type="ECO:0000313" key="7">
    <source>
        <dbReference type="Proteomes" id="UP000218231"/>
    </source>
</evidence>
<feature type="region of interest" description="Disordered" evidence="4">
    <location>
        <begin position="850"/>
        <end position="903"/>
    </location>
</feature>
<feature type="domain" description="K Homology" evidence="5">
    <location>
        <begin position="249"/>
        <end position="317"/>
    </location>
</feature>
<dbReference type="CDD" id="cd22411">
    <property type="entry name" value="KH-I_Vigilin_rpt8"/>
    <property type="match status" value="1"/>
</dbReference>
<dbReference type="PANTHER" id="PTHR10627">
    <property type="entry name" value="SCP160"/>
    <property type="match status" value="1"/>
</dbReference>
<dbReference type="Gene3D" id="3.30.1370.10">
    <property type="entry name" value="K Homology domain, type 1"/>
    <property type="match status" value="11"/>
</dbReference>
<dbReference type="GO" id="GO:0003729">
    <property type="term" value="F:mRNA binding"/>
    <property type="evidence" value="ECO:0007669"/>
    <property type="project" value="TreeGrafter"/>
</dbReference>
<dbReference type="SUPFAM" id="SSF54791">
    <property type="entry name" value="Eukaryotic type KH-domain (KH-domain type I)"/>
    <property type="match status" value="9"/>
</dbReference>
<feature type="domain" description="K Homology" evidence="5">
    <location>
        <begin position="103"/>
        <end position="171"/>
    </location>
</feature>
<feature type="domain" description="K Homology" evidence="5">
    <location>
        <begin position="766"/>
        <end position="835"/>
    </location>
</feature>
<name>A0A2A2J2M4_9BILA</name>
<feature type="domain" description="K Homology" evidence="5">
    <location>
        <begin position="694"/>
        <end position="762"/>
    </location>
</feature>
<dbReference type="PANTHER" id="PTHR10627:SF31">
    <property type="entry name" value="DODECA-SATELLITE-BINDING PROTEIN 1, ISOFORM A"/>
    <property type="match status" value="1"/>
</dbReference>
<evidence type="ECO:0000256" key="1">
    <source>
        <dbReference type="ARBA" id="ARBA00022737"/>
    </source>
</evidence>
<accession>A0A2A2J2M4</accession>
<dbReference type="Pfam" id="PF00013">
    <property type="entry name" value="KH_1"/>
    <property type="match status" value="11"/>
</dbReference>
<evidence type="ECO:0000256" key="3">
    <source>
        <dbReference type="SAM" id="Coils"/>
    </source>
</evidence>
<protein>
    <recommendedName>
        <fullName evidence="5">K Homology domain-containing protein</fullName>
    </recommendedName>
</protein>
<dbReference type="EMBL" id="LIAE01010748">
    <property type="protein sequence ID" value="PAV55792.1"/>
    <property type="molecule type" value="Genomic_DNA"/>
</dbReference>
<feature type="domain" description="K Homology" evidence="5">
    <location>
        <begin position="395"/>
        <end position="464"/>
    </location>
</feature>
<evidence type="ECO:0000313" key="6">
    <source>
        <dbReference type="EMBL" id="PAV55792.1"/>
    </source>
</evidence>
<feature type="domain" description="K Homology" evidence="5">
    <location>
        <begin position="321"/>
        <end position="390"/>
    </location>
</feature>
<sequence length="903" mass="101342">MPSEDSNSEEVVLHGNFSNFTRATEMVVNRAFSTVAQQIPAPNWLHRFIIGPKGATLQNLVGKRENCKIDFLDSNQIHLEGNPAEVQAAADILKKEVDRLAREMQVEKVKVHPAFHRHVIGRGGSLISKIKDETGVQITIPNENTNSDEIIVEGKKDGVARAVAEIKQIVAKIENEKSKDIIIPQRLHKLIIGTKGAEINKLREAFPNVTLTLPDANKNSDVVNIRGNKTEVDTVFTKLTKLTKELQESNYQQTVPIFKEFVKHIVGKGGNNLKKIRDETQTRIDVSESETAQSNITVTGKKENVEKAVEMLKKIEEELASIVTKELDIPCKVQARLHGGNRRLIGDIEEECGGVHIKFPSEKSQSTKVTVRGPAADVDKAVSYLTALAQDKEIDIYEDTVVAQANYHKFLIGKGGSRVKKYKEQNDVRVMFPRQDDTDKETIHLLGKKDEVLKVKKELEDSIKQLNETIETKIEVDPKYYKHFLQRGAALINEIQEQNGGVQISFPAKDSGNTSVSIKGSKQCVESARARIEEVIGDIDSQVTISVEIAQQHHRAIVSNRCQKIHDIQSKYDVHIRLPERLREGEAPTEKSTIFQISGRDTKCEAAKEALLALIPISKPILVPADMHRSLIGKGGEIIRRLMQDFDVNINVPKNGESEEIIVTGSAEDVDATLVEIQDRIEKYNLEADDRKARSYQLVIEVPAEFHQKIIGPRGANINQLRDKHGVRINIPKGDERSNSITIIGYEEKTRDCAAEIESMLEEQKSMFTQEVFLDARYHPRLIGRNAKNLKTVQDKYHVEIRISRDPAEPNLVTVAGKDEDSVYDCVDYLKEDEEAFLEQLAERGQYISPRQQEAENTSAKRHAAPVQFNNAPWQHNEQDFPQIAAAATPQQPAMSSGAWGRR</sequence>
<feature type="domain" description="K Homology" evidence="5">
    <location>
        <begin position="468"/>
        <end position="537"/>
    </location>
</feature>
<comment type="caution">
    <text evidence="6">The sequence shown here is derived from an EMBL/GenBank/DDBJ whole genome shotgun (WGS) entry which is preliminary data.</text>
</comment>
<dbReference type="InterPro" id="IPR036612">
    <property type="entry name" value="KH_dom_type_1_sf"/>
</dbReference>
<feature type="compositionally biased region" description="Low complexity" evidence="4">
    <location>
        <begin position="882"/>
        <end position="894"/>
    </location>
</feature>
<proteinExistence type="predicted"/>
<feature type="domain" description="K Homology" evidence="5">
    <location>
        <begin position="541"/>
        <end position="616"/>
    </location>
</feature>
<feature type="coiled-coil region" evidence="3">
    <location>
        <begin position="667"/>
        <end position="694"/>
    </location>
</feature>
<organism evidence="6 7">
    <name type="scientific">Diploscapter pachys</name>
    <dbReference type="NCBI Taxonomy" id="2018661"/>
    <lineage>
        <taxon>Eukaryota</taxon>
        <taxon>Metazoa</taxon>
        <taxon>Ecdysozoa</taxon>
        <taxon>Nematoda</taxon>
        <taxon>Chromadorea</taxon>
        <taxon>Rhabditida</taxon>
        <taxon>Rhabditina</taxon>
        <taxon>Rhabditomorpha</taxon>
        <taxon>Rhabditoidea</taxon>
        <taxon>Rhabditidae</taxon>
        <taxon>Diploscapter</taxon>
    </lineage>
</organism>
<feature type="coiled-coil region" evidence="3">
    <location>
        <begin position="449"/>
        <end position="476"/>
    </location>
</feature>